<evidence type="ECO:0000313" key="2">
    <source>
        <dbReference type="EMBL" id="KAI9173686.1"/>
    </source>
</evidence>
<evidence type="ECO:0000313" key="3">
    <source>
        <dbReference type="Proteomes" id="UP001064489"/>
    </source>
</evidence>
<organism evidence="2 3">
    <name type="scientific">Acer negundo</name>
    <name type="common">Box elder</name>
    <dbReference type="NCBI Taxonomy" id="4023"/>
    <lineage>
        <taxon>Eukaryota</taxon>
        <taxon>Viridiplantae</taxon>
        <taxon>Streptophyta</taxon>
        <taxon>Embryophyta</taxon>
        <taxon>Tracheophyta</taxon>
        <taxon>Spermatophyta</taxon>
        <taxon>Magnoliopsida</taxon>
        <taxon>eudicotyledons</taxon>
        <taxon>Gunneridae</taxon>
        <taxon>Pentapetalae</taxon>
        <taxon>rosids</taxon>
        <taxon>malvids</taxon>
        <taxon>Sapindales</taxon>
        <taxon>Sapindaceae</taxon>
        <taxon>Hippocastanoideae</taxon>
        <taxon>Acereae</taxon>
        <taxon>Acer</taxon>
    </lineage>
</organism>
<reference evidence="2" key="1">
    <citation type="journal article" date="2022" name="Plant J.">
        <title>Strategies of tolerance reflected in two North American maple genomes.</title>
        <authorList>
            <person name="McEvoy S.L."/>
            <person name="Sezen U.U."/>
            <person name="Trouern-Trend A."/>
            <person name="McMahon S.M."/>
            <person name="Schaberg P.G."/>
            <person name="Yang J."/>
            <person name="Wegrzyn J.L."/>
            <person name="Swenson N.G."/>
        </authorList>
    </citation>
    <scope>NUCLEOTIDE SEQUENCE</scope>
    <source>
        <strain evidence="2">91603</strain>
    </source>
</reference>
<dbReference type="GO" id="GO:0009507">
    <property type="term" value="C:chloroplast"/>
    <property type="evidence" value="ECO:0007669"/>
    <property type="project" value="TreeGrafter"/>
</dbReference>
<dbReference type="GO" id="GO:1901259">
    <property type="term" value="P:chloroplast rRNA processing"/>
    <property type="evidence" value="ECO:0007669"/>
    <property type="project" value="TreeGrafter"/>
</dbReference>
<feature type="compositionally biased region" description="Gly residues" evidence="1">
    <location>
        <begin position="171"/>
        <end position="182"/>
    </location>
</feature>
<comment type="caution">
    <text evidence="2">The sequence shown here is derived from an EMBL/GenBank/DDBJ whole genome shotgun (WGS) entry which is preliminary data.</text>
</comment>
<feature type="compositionally biased region" description="Basic residues" evidence="1">
    <location>
        <begin position="183"/>
        <end position="194"/>
    </location>
</feature>
<name>A0AAD5IQ13_ACENE</name>
<dbReference type="InterPro" id="IPR044673">
    <property type="entry name" value="DCL-like"/>
</dbReference>
<dbReference type="PANTHER" id="PTHR33415:SF12">
    <property type="entry name" value="PROTEIN EMBRYO DEFECTIVE 514"/>
    <property type="match status" value="1"/>
</dbReference>
<dbReference type="Pfam" id="PF11523">
    <property type="entry name" value="DUF3223"/>
    <property type="match status" value="1"/>
</dbReference>
<protein>
    <submittedName>
        <fullName evidence="2">Uncharacterized protein</fullName>
    </submittedName>
</protein>
<gene>
    <name evidence="2" type="ORF">LWI28_004831</name>
</gene>
<dbReference type="GO" id="GO:0005634">
    <property type="term" value="C:nucleus"/>
    <property type="evidence" value="ECO:0007669"/>
    <property type="project" value="TreeGrafter"/>
</dbReference>
<sequence length="194" mass="21865">MMEEAVKQQPNETNAAITENMELEGGDSVTNGESNPKRVREDEEENDCAKKQKVDGPISLGPKQFGSSVEMFDYLYKFLHYWPPNVNVNKYEQMVLLKLLEQGHAEPDKKIGGGIQAFQVRYHPMWKSRCFFLIRADDSVDDFSFRKCVDHILPLPEDMKIKSDANKALSGGSGKNRGGKGSWHGRGRGGKSRN</sequence>
<evidence type="ECO:0000256" key="1">
    <source>
        <dbReference type="SAM" id="MobiDB-lite"/>
    </source>
</evidence>
<dbReference type="PANTHER" id="PTHR33415">
    <property type="entry name" value="PROTEIN EMBRYO DEFECTIVE 514"/>
    <property type="match status" value="1"/>
</dbReference>
<dbReference type="AlphaFoldDB" id="A0AAD5IQ13"/>
<dbReference type="FunFam" id="3.10.450.40:FF:000016">
    <property type="entry name" value="Predicted protein"/>
    <property type="match status" value="1"/>
</dbReference>
<dbReference type="Gene3D" id="3.10.450.40">
    <property type="match status" value="1"/>
</dbReference>
<feature type="region of interest" description="Disordered" evidence="1">
    <location>
        <begin position="164"/>
        <end position="194"/>
    </location>
</feature>
<feature type="compositionally biased region" description="Basic and acidic residues" evidence="1">
    <location>
        <begin position="35"/>
        <end position="54"/>
    </location>
</feature>
<feature type="compositionally biased region" description="Polar residues" evidence="1">
    <location>
        <begin position="8"/>
        <end position="17"/>
    </location>
</feature>
<accession>A0AAD5IQ13</accession>
<keyword evidence="3" id="KW-1185">Reference proteome</keyword>
<reference evidence="2" key="2">
    <citation type="submission" date="2023-02" db="EMBL/GenBank/DDBJ databases">
        <authorList>
            <person name="Swenson N.G."/>
            <person name="Wegrzyn J.L."/>
            <person name="Mcevoy S.L."/>
        </authorList>
    </citation>
    <scope>NUCLEOTIDE SEQUENCE</scope>
    <source>
        <strain evidence="2">91603</strain>
        <tissue evidence="2">Leaf</tissue>
    </source>
</reference>
<dbReference type="GO" id="GO:0017126">
    <property type="term" value="P:nucleologenesis"/>
    <property type="evidence" value="ECO:0007669"/>
    <property type="project" value="TreeGrafter"/>
</dbReference>
<dbReference type="Proteomes" id="UP001064489">
    <property type="component" value="Chromosome 8"/>
</dbReference>
<feature type="region of interest" description="Disordered" evidence="1">
    <location>
        <begin position="1"/>
        <end position="55"/>
    </location>
</feature>
<dbReference type="GO" id="GO:0009658">
    <property type="term" value="P:chloroplast organization"/>
    <property type="evidence" value="ECO:0007669"/>
    <property type="project" value="TreeGrafter"/>
</dbReference>
<dbReference type="EMBL" id="JAJSOW010000103">
    <property type="protein sequence ID" value="KAI9173686.1"/>
    <property type="molecule type" value="Genomic_DNA"/>
</dbReference>
<proteinExistence type="predicted"/>